<dbReference type="InterPro" id="IPR023346">
    <property type="entry name" value="Lysozyme-like_dom_sf"/>
</dbReference>
<organism evidence="3 4">
    <name type="scientific">Spiribacter pallidus</name>
    <dbReference type="NCBI Taxonomy" id="1987936"/>
    <lineage>
        <taxon>Bacteria</taxon>
        <taxon>Pseudomonadati</taxon>
        <taxon>Pseudomonadota</taxon>
        <taxon>Gammaproteobacteria</taxon>
        <taxon>Chromatiales</taxon>
        <taxon>Ectothiorhodospiraceae</taxon>
        <taxon>Spiribacter</taxon>
    </lineage>
</organism>
<protein>
    <submittedName>
        <fullName evidence="3">Lytic murein transglycosylase B</fullName>
    </submittedName>
</protein>
<dbReference type="PANTHER" id="PTHR30163">
    <property type="entry name" value="MEMBRANE-BOUND LYTIC MUREIN TRANSGLYCOSYLASE B"/>
    <property type="match status" value="1"/>
</dbReference>
<proteinExistence type="predicted"/>
<dbReference type="InterPro" id="IPR011757">
    <property type="entry name" value="Lytic_transglycosylase_MltB"/>
</dbReference>
<dbReference type="Pfam" id="PF13406">
    <property type="entry name" value="SLT_2"/>
    <property type="match status" value="1"/>
</dbReference>
<dbReference type="Gene3D" id="1.10.530.10">
    <property type="match status" value="1"/>
</dbReference>
<dbReference type="RefSeq" id="WP_367957900.1">
    <property type="nucleotide sequence ID" value="NZ_JBAKFK010000001.1"/>
</dbReference>
<dbReference type="InterPro" id="IPR043426">
    <property type="entry name" value="MltB-like"/>
</dbReference>
<accession>A0ABV3TAD3</accession>
<feature type="chain" id="PRO_5045257227" evidence="1">
    <location>
        <begin position="25"/>
        <end position="334"/>
    </location>
</feature>
<dbReference type="PROSITE" id="PS51257">
    <property type="entry name" value="PROKAR_LIPOPROTEIN"/>
    <property type="match status" value="1"/>
</dbReference>
<gene>
    <name evidence="3" type="primary">mltB</name>
    <name evidence="3" type="ORF">V6X73_02465</name>
</gene>
<evidence type="ECO:0000259" key="2">
    <source>
        <dbReference type="Pfam" id="PF13406"/>
    </source>
</evidence>
<name>A0ABV3TAD3_9GAMM</name>
<keyword evidence="1" id="KW-0732">Signal</keyword>
<dbReference type="Gene3D" id="1.10.8.350">
    <property type="entry name" value="Bacterial muramidase"/>
    <property type="match status" value="1"/>
</dbReference>
<dbReference type="NCBIfam" id="TIGR02282">
    <property type="entry name" value="MltB"/>
    <property type="match status" value="1"/>
</dbReference>
<dbReference type="Proteomes" id="UP001556709">
    <property type="component" value="Unassembled WGS sequence"/>
</dbReference>
<dbReference type="InterPro" id="IPR031304">
    <property type="entry name" value="SLT_2"/>
</dbReference>
<evidence type="ECO:0000256" key="1">
    <source>
        <dbReference type="SAM" id="SignalP"/>
    </source>
</evidence>
<comment type="caution">
    <text evidence="3">The sequence shown here is derived from an EMBL/GenBank/DDBJ whole genome shotgun (WGS) entry which is preliminary data.</text>
</comment>
<keyword evidence="4" id="KW-1185">Reference proteome</keyword>
<sequence length="334" mass="37109">MKPAIRSAALVVLALAAALTSGCAASTTTQDPADPAAIRAFADEMAERHGMNAQQLRTLLIEEASHQPDIIDAISNPAEALPWHRYRGIFLTRERIDGGVAYWDEHSQWLAKVEARYGVPPHMVVAIIGIETYYGRYRGRHRVLDALRTLAFAYPPRADFFRSELEAFLQLTREESIDPTAPLGSYAGAMGVPQFISSSYRAYAVDFNGDGRRDLFNQPADAIGSVGRYFADHGWQPGAPVAVRAQTRGDAWRAYRRDDLKPRDRVAELRAAGVETTANLAGGQPARLLELGLEDGVEHWVTLENFYVITRYNHSPLYAMAVWQLAEAIREARQ</sequence>
<dbReference type="SUPFAM" id="SSF53955">
    <property type="entry name" value="Lysozyme-like"/>
    <property type="match status" value="1"/>
</dbReference>
<dbReference type="EMBL" id="JBAKFM010000001">
    <property type="protein sequence ID" value="MEX0468600.1"/>
    <property type="molecule type" value="Genomic_DNA"/>
</dbReference>
<dbReference type="PANTHER" id="PTHR30163:SF9">
    <property type="entry name" value="MEMBRANE-BOUND LYTIC MUREIN TRANSGLYCOSYLASE B"/>
    <property type="match status" value="1"/>
</dbReference>
<feature type="domain" description="Transglycosylase SLT" evidence="2">
    <location>
        <begin position="37"/>
        <end position="327"/>
    </location>
</feature>
<dbReference type="CDD" id="cd13399">
    <property type="entry name" value="Slt35-like"/>
    <property type="match status" value="1"/>
</dbReference>
<evidence type="ECO:0000313" key="3">
    <source>
        <dbReference type="EMBL" id="MEX0468600.1"/>
    </source>
</evidence>
<evidence type="ECO:0000313" key="4">
    <source>
        <dbReference type="Proteomes" id="UP001556709"/>
    </source>
</evidence>
<reference evidence="3 4" key="1">
    <citation type="submission" date="2024-02" db="EMBL/GenBank/DDBJ databases">
        <title>New especies of Spiribacter isolated from saline water.</title>
        <authorList>
            <person name="Leon M.J."/>
            <person name="De La Haba R."/>
            <person name="Sanchez-Porro C."/>
            <person name="Ventosa A."/>
        </authorList>
    </citation>
    <scope>NUCLEOTIDE SEQUENCE [LARGE SCALE GENOMIC DNA]</scope>
    <source>
        <strain evidence="4">ag22IC6-390</strain>
    </source>
</reference>
<feature type="signal peptide" evidence="1">
    <location>
        <begin position="1"/>
        <end position="24"/>
    </location>
</feature>